<name>A0ABV7MDN9_9PROT</name>
<gene>
    <name evidence="2" type="ORF">ACFONP_09660</name>
</gene>
<dbReference type="EMBL" id="JBHRVA010000003">
    <property type="protein sequence ID" value="MFC3302997.1"/>
    <property type="molecule type" value="Genomic_DNA"/>
</dbReference>
<feature type="transmembrane region" description="Helical" evidence="1">
    <location>
        <begin position="81"/>
        <end position="100"/>
    </location>
</feature>
<dbReference type="RefSeq" id="WP_189575124.1">
    <property type="nucleotide sequence ID" value="NZ_BMXU01000002.1"/>
</dbReference>
<protein>
    <submittedName>
        <fullName evidence="2">Uncharacterized protein</fullName>
    </submittedName>
</protein>
<feature type="transmembrane region" description="Helical" evidence="1">
    <location>
        <begin position="54"/>
        <end position="76"/>
    </location>
</feature>
<keyword evidence="1" id="KW-0472">Membrane</keyword>
<accession>A0ABV7MDN9</accession>
<evidence type="ECO:0000313" key="2">
    <source>
        <dbReference type="EMBL" id="MFC3302997.1"/>
    </source>
</evidence>
<reference evidence="3" key="1">
    <citation type="journal article" date="2019" name="Int. J. Syst. Evol. Microbiol.">
        <title>The Global Catalogue of Microorganisms (GCM) 10K type strain sequencing project: providing services to taxonomists for standard genome sequencing and annotation.</title>
        <authorList>
            <consortium name="The Broad Institute Genomics Platform"/>
            <consortium name="The Broad Institute Genome Sequencing Center for Infectious Disease"/>
            <person name="Wu L."/>
            <person name="Ma J."/>
        </authorList>
    </citation>
    <scope>NUCLEOTIDE SEQUENCE [LARGE SCALE GENOMIC DNA]</scope>
    <source>
        <strain evidence="3">KCTC 22245</strain>
    </source>
</reference>
<evidence type="ECO:0000256" key="1">
    <source>
        <dbReference type="SAM" id="Phobius"/>
    </source>
</evidence>
<comment type="caution">
    <text evidence="2">The sequence shown here is derived from an EMBL/GenBank/DDBJ whole genome shotgun (WGS) entry which is preliminary data.</text>
</comment>
<keyword evidence="1" id="KW-0812">Transmembrane</keyword>
<dbReference type="Proteomes" id="UP001595607">
    <property type="component" value="Unassembled WGS sequence"/>
</dbReference>
<organism evidence="2 3">
    <name type="scientific">Parvularcula lutaonensis</name>
    <dbReference type="NCBI Taxonomy" id="491923"/>
    <lineage>
        <taxon>Bacteria</taxon>
        <taxon>Pseudomonadati</taxon>
        <taxon>Pseudomonadota</taxon>
        <taxon>Alphaproteobacteria</taxon>
        <taxon>Parvularculales</taxon>
        <taxon>Parvularculaceae</taxon>
        <taxon>Parvularcula</taxon>
    </lineage>
</organism>
<keyword evidence="1" id="KW-1133">Transmembrane helix</keyword>
<sequence>MAFLFRLLVALVILLALPFHAIVPLVKIIGLFDDRVYEMLVGADPLVTAYVDAAWLPALLLLASTVMLAGAIVGVLKGERWAANLVFLTAVADAASIYFANSMGYTDLPFTILHIVGLGAGIVILWMVVRAVTKPA</sequence>
<keyword evidence="3" id="KW-1185">Reference proteome</keyword>
<evidence type="ECO:0000313" key="3">
    <source>
        <dbReference type="Proteomes" id="UP001595607"/>
    </source>
</evidence>
<proteinExistence type="predicted"/>
<feature type="transmembrane region" description="Helical" evidence="1">
    <location>
        <begin position="112"/>
        <end position="132"/>
    </location>
</feature>